<organism evidence="1">
    <name type="scientific">Parabacteroides merdae</name>
    <dbReference type="NCBI Taxonomy" id="46503"/>
    <lineage>
        <taxon>Bacteria</taxon>
        <taxon>Pseudomonadati</taxon>
        <taxon>Bacteroidota</taxon>
        <taxon>Bacteroidia</taxon>
        <taxon>Bacteroidales</taxon>
        <taxon>Tannerellaceae</taxon>
        <taxon>Parabacteroides</taxon>
    </lineage>
</organism>
<accession>A0A6N2YFR9</accession>
<evidence type="ECO:0000313" key="1">
    <source>
        <dbReference type="EMBL" id="VYT65113.1"/>
    </source>
</evidence>
<gene>
    <name evidence="1" type="ORF">PMLFYP103_00036</name>
</gene>
<dbReference type="EMBL" id="CACRUV010000001">
    <property type="protein sequence ID" value="VYT65113.1"/>
    <property type="molecule type" value="Genomic_DNA"/>
</dbReference>
<dbReference type="AlphaFoldDB" id="A0A6N2YFR9"/>
<reference evidence="1" key="1">
    <citation type="submission" date="2019-11" db="EMBL/GenBank/DDBJ databases">
        <authorList>
            <person name="Feng L."/>
        </authorList>
    </citation>
    <scope>NUCLEOTIDE SEQUENCE</scope>
    <source>
        <strain evidence="1">PmerdaeLFYP103</strain>
    </source>
</reference>
<name>A0A6N2YFR9_9BACT</name>
<protein>
    <submittedName>
        <fullName evidence="1">Uncharacterized protein</fullName>
    </submittedName>
</protein>
<proteinExistence type="predicted"/>
<sequence>MNITGIKSAKYGSSFTKALSFFAKDKHIIPQTPPCCHP</sequence>